<feature type="region of interest" description="Disordered" evidence="2">
    <location>
        <begin position="15"/>
        <end position="53"/>
    </location>
</feature>
<reference evidence="3" key="1">
    <citation type="submission" date="2023-10" db="EMBL/GenBank/DDBJ databases">
        <authorList>
            <person name="Chen Y."/>
            <person name="Shah S."/>
            <person name="Dougan E. K."/>
            <person name="Thang M."/>
            <person name="Chan C."/>
        </authorList>
    </citation>
    <scope>NUCLEOTIDE SEQUENCE [LARGE SCALE GENOMIC DNA]</scope>
</reference>
<dbReference type="EMBL" id="CAUYUJ010015446">
    <property type="protein sequence ID" value="CAK0853997.1"/>
    <property type="molecule type" value="Genomic_DNA"/>
</dbReference>
<comment type="caution">
    <text evidence="3">The sequence shown here is derived from an EMBL/GenBank/DDBJ whole genome shotgun (WGS) entry which is preliminary data.</text>
</comment>
<gene>
    <name evidence="3" type="ORF">PCOR1329_LOCUS45303</name>
</gene>
<evidence type="ECO:0000313" key="4">
    <source>
        <dbReference type="Proteomes" id="UP001189429"/>
    </source>
</evidence>
<name>A0ABN9U537_9DINO</name>
<accession>A0ABN9U537</accession>
<sequence>MARAVALAAGDLEEPFLSMAGGPGRPPARQQSPGGGRLPAARAPGEAPPPQKALRRPLHDAACMFESAVAEPGYSGEWARAWSRAEKLLRSGDYDLLLYSSEALLAAAAAEPSSADAPAGEASRAARTPQALALSGMPRALVRKVLLQCCASLMPELREAERLRTQVARSVESQRESTRSYLEELSRLRHRLRGDLEGVPDASFAKEDSYFWDCLASLPEDLRDVAAAVLVEKLRCYATQSQGATLAEFKTLASRALERLAGHRSEREELRQAAEEERQRAADLAKQLAAQHAKFGDLEARYEGELVEKGRSLQLQRAAALQAQAEQARALRLEAELAEHRQLQESCSSWRRSGIGRSCRRRGPGWRRASTGCCWPHGSSRSWRSAGGSWSAACSRTPSLRRRASATSWCSTCRGSAASWQRRCRTSASAAGCWRP</sequence>
<evidence type="ECO:0000256" key="1">
    <source>
        <dbReference type="SAM" id="Coils"/>
    </source>
</evidence>
<dbReference type="Proteomes" id="UP001189429">
    <property type="component" value="Unassembled WGS sequence"/>
</dbReference>
<keyword evidence="4" id="KW-1185">Reference proteome</keyword>
<organism evidence="3 4">
    <name type="scientific">Prorocentrum cordatum</name>
    <dbReference type="NCBI Taxonomy" id="2364126"/>
    <lineage>
        <taxon>Eukaryota</taxon>
        <taxon>Sar</taxon>
        <taxon>Alveolata</taxon>
        <taxon>Dinophyceae</taxon>
        <taxon>Prorocentrales</taxon>
        <taxon>Prorocentraceae</taxon>
        <taxon>Prorocentrum</taxon>
    </lineage>
</organism>
<proteinExistence type="predicted"/>
<feature type="coiled-coil region" evidence="1">
    <location>
        <begin position="253"/>
        <end position="294"/>
    </location>
</feature>
<keyword evidence="1" id="KW-0175">Coiled coil</keyword>
<evidence type="ECO:0000256" key="2">
    <source>
        <dbReference type="SAM" id="MobiDB-lite"/>
    </source>
</evidence>
<evidence type="ECO:0000313" key="3">
    <source>
        <dbReference type="EMBL" id="CAK0853997.1"/>
    </source>
</evidence>
<protein>
    <submittedName>
        <fullName evidence="3">Uncharacterized protein</fullName>
    </submittedName>
</protein>